<sequence length="203" mass="23624">MGFGSLLNLHMDVVPGLLNYYLLDVYNPVTNRLVMENGVIEITKELVHKMMILPMEGDDLSRMPYCETGNEILEEWKAQFVDKKFHGEAYMKHIRSTEEKNMIFRLNFLTIFINTFIESMVGGTNSVKVVEKLVLLSYVYNMRYENIKMDKRIPFIAHVNGDKLIKIQETKITLGGFERQFRDSHSDDERLGSEEEEEDICGL</sequence>
<dbReference type="EMBL" id="OX465080">
    <property type="protein sequence ID" value="CAI9281176.1"/>
    <property type="molecule type" value="Genomic_DNA"/>
</dbReference>
<feature type="compositionally biased region" description="Basic and acidic residues" evidence="1">
    <location>
        <begin position="183"/>
        <end position="193"/>
    </location>
</feature>
<dbReference type="Proteomes" id="UP001177003">
    <property type="component" value="Chromosome 4"/>
</dbReference>
<evidence type="ECO:0000256" key="1">
    <source>
        <dbReference type="SAM" id="MobiDB-lite"/>
    </source>
</evidence>
<keyword evidence="3" id="KW-1185">Reference proteome</keyword>
<gene>
    <name evidence="2" type="ORF">LSALG_LOCUS20888</name>
</gene>
<accession>A0AA35YW39</accession>
<evidence type="ECO:0000313" key="3">
    <source>
        <dbReference type="Proteomes" id="UP001177003"/>
    </source>
</evidence>
<proteinExistence type="predicted"/>
<evidence type="ECO:0000313" key="2">
    <source>
        <dbReference type="EMBL" id="CAI9281176.1"/>
    </source>
</evidence>
<feature type="compositionally biased region" description="Acidic residues" evidence="1">
    <location>
        <begin position="194"/>
        <end position="203"/>
    </location>
</feature>
<dbReference type="PANTHER" id="PTHR34835:SF90">
    <property type="entry name" value="AMINOTRANSFERASE-LIKE PLANT MOBILE DOMAIN-CONTAINING PROTEIN"/>
    <property type="match status" value="1"/>
</dbReference>
<reference evidence="2" key="1">
    <citation type="submission" date="2023-04" db="EMBL/GenBank/DDBJ databases">
        <authorList>
            <person name="Vijverberg K."/>
            <person name="Xiong W."/>
            <person name="Schranz E."/>
        </authorList>
    </citation>
    <scope>NUCLEOTIDE SEQUENCE</scope>
</reference>
<name>A0AA35YW39_LACSI</name>
<organism evidence="2 3">
    <name type="scientific">Lactuca saligna</name>
    <name type="common">Willowleaf lettuce</name>
    <dbReference type="NCBI Taxonomy" id="75948"/>
    <lineage>
        <taxon>Eukaryota</taxon>
        <taxon>Viridiplantae</taxon>
        <taxon>Streptophyta</taxon>
        <taxon>Embryophyta</taxon>
        <taxon>Tracheophyta</taxon>
        <taxon>Spermatophyta</taxon>
        <taxon>Magnoliopsida</taxon>
        <taxon>eudicotyledons</taxon>
        <taxon>Gunneridae</taxon>
        <taxon>Pentapetalae</taxon>
        <taxon>asterids</taxon>
        <taxon>campanulids</taxon>
        <taxon>Asterales</taxon>
        <taxon>Asteraceae</taxon>
        <taxon>Cichorioideae</taxon>
        <taxon>Cichorieae</taxon>
        <taxon>Lactucinae</taxon>
        <taxon>Lactuca</taxon>
    </lineage>
</organism>
<protein>
    <submittedName>
        <fullName evidence="2">Uncharacterized protein</fullName>
    </submittedName>
</protein>
<feature type="region of interest" description="Disordered" evidence="1">
    <location>
        <begin position="183"/>
        <end position="203"/>
    </location>
</feature>
<dbReference type="PANTHER" id="PTHR34835">
    <property type="entry name" value="OS07G0283600 PROTEIN-RELATED"/>
    <property type="match status" value="1"/>
</dbReference>
<dbReference type="AlphaFoldDB" id="A0AA35YW39"/>